<reference evidence="1 2" key="1">
    <citation type="submission" date="2015-12" db="EMBL/GenBank/DDBJ databases">
        <title>Genome sequence of Mucilaginibacter gotjawali.</title>
        <authorList>
            <person name="Lee J.S."/>
            <person name="Lee K.C."/>
            <person name="Kim K.K."/>
            <person name="Lee B.W."/>
        </authorList>
    </citation>
    <scope>NUCLEOTIDE SEQUENCE [LARGE SCALE GENOMIC DNA]</scope>
    <source>
        <strain evidence="1 2">SA3-7</strain>
    </source>
</reference>
<dbReference type="InterPro" id="IPR051045">
    <property type="entry name" value="TonB-dependent_transducer"/>
</dbReference>
<dbReference type="GO" id="GO:0031992">
    <property type="term" value="F:energy transducer activity"/>
    <property type="evidence" value="ECO:0007669"/>
    <property type="project" value="TreeGrafter"/>
</dbReference>
<dbReference type="Pfam" id="PF03544">
    <property type="entry name" value="TonB_C"/>
    <property type="match status" value="1"/>
</dbReference>
<dbReference type="KEGG" id="mgot:MgSA37_02791"/>
<gene>
    <name evidence="1" type="ORF">MgSA37_02791</name>
</gene>
<organism evidence="1 2">
    <name type="scientific">Mucilaginibacter gotjawali</name>
    <dbReference type="NCBI Taxonomy" id="1550579"/>
    <lineage>
        <taxon>Bacteria</taxon>
        <taxon>Pseudomonadati</taxon>
        <taxon>Bacteroidota</taxon>
        <taxon>Sphingobacteriia</taxon>
        <taxon>Sphingobacteriales</taxon>
        <taxon>Sphingobacteriaceae</taxon>
        <taxon>Mucilaginibacter</taxon>
    </lineage>
</organism>
<dbReference type="OrthoDB" id="9814002at2"/>
<proteinExistence type="predicted"/>
<dbReference type="Gene3D" id="3.30.1150.10">
    <property type="match status" value="1"/>
</dbReference>
<protein>
    <submittedName>
        <fullName evidence="1">Gram-negative bacterial tonB protein</fullName>
    </submittedName>
</protein>
<evidence type="ECO:0000313" key="1">
    <source>
        <dbReference type="EMBL" id="BAU54615.1"/>
    </source>
</evidence>
<dbReference type="GO" id="GO:0098797">
    <property type="term" value="C:plasma membrane protein complex"/>
    <property type="evidence" value="ECO:0007669"/>
    <property type="project" value="TreeGrafter"/>
</dbReference>
<dbReference type="EMBL" id="AP017313">
    <property type="protein sequence ID" value="BAU54615.1"/>
    <property type="molecule type" value="Genomic_DNA"/>
</dbReference>
<dbReference type="SUPFAM" id="SSF74653">
    <property type="entry name" value="TolA/TonB C-terminal domain"/>
    <property type="match status" value="1"/>
</dbReference>
<keyword evidence="2" id="KW-1185">Reference proteome</keyword>
<dbReference type="PANTHER" id="PTHR33446:SF2">
    <property type="entry name" value="PROTEIN TONB"/>
    <property type="match status" value="1"/>
</dbReference>
<dbReference type="GO" id="GO:0055085">
    <property type="term" value="P:transmembrane transport"/>
    <property type="evidence" value="ECO:0007669"/>
    <property type="project" value="InterPro"/>
</dbReference>
<dbReference type="Proteomes" id="UP000218263">
    <property type="component" value="Chromosome"/>
</dbReference>
<name>A0A0X8X2L1_9SPHI</name>
<evidence type="ECO:0000313" key="2">
    <source>
        <dbReference type="Proteomes" id="UP000218263"/>
    </source>
</evidence>
<dbReference type="PANTHER" id="PTHR33446">
    <property type="entry name" value="PROTEIN TONB-RELATED"/>
    <property type="match status" value="1"/>
</dbReference>
<sequence length="145" mass="16241">MKTFLITTLLFLSFIGVKAQTTLPPPPPTPPDVDIQEKADTSKQAWGEYPPEFPGGIDKFFSFLKKKIRLPYLDDNLRGRVIASFVIEKDGSLTQIKIARGLRQDIDDAVIKVLSLSPKWKPGMQNGKPVRVAYSIPVPIPFNDF</sequence>
<dbReference type="RefSeq" id="WP_096352619.1">
    <property type="nucleotide sequence ID" value="NZ_AP017313.1"/>
</dbReference>
<accession>A0A0X8X2L1</accession>
<dbReference type="InterPro" id="IPR037682">
    <property type="entry name" value="TonB_C"/>
</dbReference>
<dbReference type="AlphaFoldDB" id="A0A0X8X2L1"/>